<protein>
    <submittedName>
        <fullName evidence="6">HNRNPA1_3</fullName>
    </submittedName>
</protein>
<evidence type="ECO:0000313" key="7">
    <source>
        <dbReference type="Proteomes" id="UP000597762"/>
    </source>
</evidence>
<evidence type="ECO:0000256" key="3">
    <source>
        <dbReference type="PROSITE-ProRule" id="PRU00176"/>
    </source>
</evidence>
<comment type="caution">
    <text evidence="6">The sequence shown here is derived from an EMBL/GenBank/DDBJ whole genome shotgun (WGS) entry which is preliminary data.</text>
</comment>
<dbReference type="GO" id="GO:0071013">
    <property type="term" value="C:catalytic step 2 spliceosome"/>
    <property type="evidence" value="ECO:0007669"/>
    <property type="project" value="TreeGrafter"/>
</dbReference>
<feature type="region of interest" description="Disordered" evidence="4">
    <location>
        <begin position="186"/>
        <end position="211"/>
    </location>
</feature>
<dbReference type="EMBL" id="CAHIKZ030000256">
    <property type="protein sequence ID" value="CAE1164076.1"/>
    <property type="molecule type" value="Genomic_DNA"/>
</dbReference>
<dbReference type="CDD" id="cd12578">
    <property type="entry name" value="RRM1_hnRNPA_like"/>
    <property type="match status" value="1"/>
</dbReference>
<dbReference type="Pfam" id="PF00076">
    <property type="entry name" value="RRM_1"/>
    <property type="match status" value="2"/>
</dbReference>
<feature type="domain" description="RRM" evidence="5">
    <location>
        <begin position="20"/>
        <end position="103"/>
    </location>
</feature>
<dbReference type="AlphaFoldDB" id="A0A812B0W1"/>
<keyword evidence="1" id="KW-0677">Repeat</keyword>
<proteinExistence type="predicted"/>
<name>A0A812B0W1_ACAPH</name>
<dbReference type="GO" id="GO:0003730">
    <property type="term" value="F:mRNA 3'-UTR binding"/>
    <property type="evidence" value="ECO:0007669"/>
    <property type="project" value="TreeGrafter"/>
</dbReference>
<organism evidence="6 7">
    <name type="scientific">Acanthosepion pharaonis</name>
    <name type="common">Pharaoh cuttlefish</name>
    <name type="synonym">Sepia pharaonis</name>
    <dbReference type="NCBI Taxonomy" id="158019"/>
    <lineage>
        <taxon>Eukaryota</taxon>
        <taxon>Metazoa</taxon>
        <taxon>Spiralia</taxon>
        <taxon>Lophotrochozoa</taxon>
        <taxon>Mollusca</taxon>
        <taxon>Cephalopoda</taxon>
        <taxon>Coleoidea</taxon>
        <taxon>Decapodiformes</taxon>
        <taxon>Sepiida</taxon>
        <taxon>Sepiina</taxon>
        <taxon>Sepiidae</taxon>
        <taxon>Acanthosepion</taxon>
    </lineage>
</organism>
<sequence>MPERYNSYRDDDDPQAEKFRKLFIGGLNYETTEETIKQHFEQWGEIVDCVVMKNPATKRSRGFGFITYKASEMLDDAQTNRPHKIDNRELDTKRAMPRNESDETQTSVKKMFVGGLKDDTAEEDVREVFGRFGKIEKLEMIKDKNTGKQRGFCFITFDDFDSVDKCVLKRRISLNGKYVEVKKAVSKDREGGMSGGRGGRGGSRGGMGGRGGFGGSNGGGYNDGYGYQGNMGYASNMGGGGGPQGYGGGGPQGYGGGNQGGYGGGYGNSGGMGGRYGGPGGGSGGDFNDGYNNFGSGYGSGYGGGPTRGEPNHLISIRIRYTVGAHGLLRPVSGISGGDVFPKHLMLNGSRPPRMPTHSVLNIYPNQLGMKKLASARRRTSFCDSAKSLEEGNQLSKIVTLHNKVV</sequence>
<dbReference type="InterPro" id="IPR012677">
    <property type="entry name" value="Nucleotide-bd_a/b_plait_sf"/>
</dbReference>
<accession>A0A812B0W1</accession>
<evidence type="ECO:0000256" key="1">
    <source>
        <dbReference type="ARBA" id="ARBA00022737"/>
    </source>
</evidence>
<dbReference type="InterPro" id="IPR035979">
    <property type="entry name" value="RBD_domain_sf"/>
</dbReference>
<evidence type="ECO:0000256" key="2">
    <source>
        <dbReference type="ARBA" id="ARBA00022884"/>
    </source>
</evidence>
<dbReference type="GO" id="GO:0000398">
    <property type="term" value="P:mRNA splicing, via spliceosome"/>
    <property type="evidence" value="ECO:0007669"/>
    <property type="project" value="TreeGrafter"/>
</dbReference>
<dbReference type="PANTHER" id="PTHR48026:SF14">
    <property type="entry name" value="HETEROGENEOUS NUCLEAR RIBONUCLEOPROTEIN A1"/>
    <property type="match status" value="1"/>
</dbReference>
<evidence type="ECO:0000256" key="4">
    <source>
        <dbReference type="SAM" id="MobiDB-lite"/>
    </source>
</evidence>
<evidence type="ECO:0000259" key="5">
    <source>
        <dbReference type="PROSITE" id="PS50102"/>
    </source>
</evidence>
<dbReference type="InterPro" id="IPR000504">
    <property type="entry name" value="RRM_dom"/>
</dbReference>
<keyword evidence="7" id="KW-1185">Reference proteome</keyword>
<dbReference type="PANTHER" id="PTHR48026">
    <property type="entry name" value="HOMOLOGOUS TO DROSOPHILA SQD (SQUID) PROTEIN"/>
    <property type="match status" value="1"/>
</dbReference>
<dbReference type="FunFam" id="3.30.70.330:FF:000040">
    <property type="entry name" value="Heterogeneous nuclear ribonucleoprotein A2/B1"/>
    <property type="match status" value="1"/>
</dbReference>
<dbReference type="Proteomes" id="UP000597762">
    <property type="component" value="Unassembled WGS sequence"/>
</dbReference>
<gene>
    <name evidence="6" type="ORF">SPHA_7900</name>
</gene>
<dbReference type="OrthoDB" id="1875751at2759"/>
<dbReference type="Gene3D" id="3.30.70.330">
    <property type="match status" value="2"/>
</dbReference>
<keyword evidence="2 3" id="KW-0694">RNA-binding</keyword>
<feature type="domain" description="RRM" evidence="5">
    <location>
        <begin position="109"/>
        <end position="186"/>
    </location>
</feature>
<dbReference type="SUPFAM" id="SSF54928">
    <property type="entry name" value="RNA-binding domain, RBD"/>
    <property type="match status" value="2"/>
</dbReference>
<reference evidence="6" key="1">
    <citation type="submission" date="2021-01" db="EMBL/GenBank/DDBJ databases">
        <authorList>
            <person name="Li R."/>
            <person name="Bekaert M."/>
        </authorList>
    </citation>
    <scope>NUCLEOTIDE SEQUENCE</scope>
    <source>
        <strain evidence="6">Farmed</strain>
    </source>
</reference>
<feature type="compositionally biased region" description="Gly residues" evidence="4">
    <location>
        <begin position="192"/>
        <end position="211"/>
    </location>
</feature>
<dbReference type="PROSITE" id="PS50102">
    <property type="entry name" value="RRM"/>
    <property type="match status" value="2"/>
</dbReference>
<evidence type="ECO:0000313" key="6">
    <source>
        <dbReference type="EMBL" id="CAE1164076.1"/>
    </source>
</evidence>
<dbReference type="SMART" id="SM00360">
    <property type="entry name" value="RRM"/>
    <property type="match status" value="2"/>
</dbReference>